<dbReference type="PANTHER" id="PTHR33990">
    <property type="entry name" value="PROTEIN YJDN-RELATED"/>
    <property type="match status" value="1"/>
</dbReference>
<dbReference type="PANTHER" id="PTHR33990:SF2">
    <property type="entry name" value="PHNB-LIKE DOMAIN-CONTAINING PROTEIN"/>
    <property type="match status" value="1"/>
</dbReference>
<dbReference type="Proteomes" id="UP001596174">
    <property type="component" value="Unassembled WGS sequence"/>
</dbReference>
<dbReference type="CDD" id="cd06588">
    <property type="entry name" value="PhnB_like"/>
    <property type="match status" value="1"/>
</dbReference>
<accession>A0ABW1G616</accession>
<dbReference type="InterPro" id="IPR009725">
    <property type="entry name" value="3_dmu_93_MTrfase"/>
</dbReference>
<dbReference type="Pfam" id="PF06983">
    <property type="entry name" value="3-dmu-9_3-mt"/>
    <property type="match status" value="1"/>
</dbReference>
<dbReference type="SUPFAM" id="SSF54593">
    <property type="entry name" value="Glyoxalase/Bleomycin resistance protein/Dihydroxybiphenyl dioxygenase"/>
    <property type="match status" value="1"/>
</dbReference>
<sequence length="163" mass="17756">MSSHKQKITTFLWFDDQAQEAAEFYVSVFGGESRITDVQRYGEAGPGKAGSVMTVAFELAGQQFVALNGGPMFPFTEAISLSVDCADQAEVDRYWEALTSGGGQESQCGWLKDKYGLSWQIVPRQLPELLGDPDPARAQRAMQAMLQMRKLDVAALRAAADAG</sequence>
<evidence type="ECO:0000313" key="2">
    <source>
        <dbReference type="EMBL" id="MFC5910205.1"/>
    </source>
</evidence>
<gene>
    <name evidence="2" type="ORF">ACFP3V_23660</name>
</gene>
<evidence type="ECO:0000259" key="1">
    <source>
        <dbReference type="Pfam" id="PF06983"/>
    </source>
</evidence>
<dbReference type="EMBL" id="JBHSQJ010000103">
    <property type="protein sequence ID" value="MFC5910205.1"/>
    <property type="molecule type" value="Genomic_DNA"/>
</dbReference>
<proteinExistence type="predicted"/>
<dbReference type="RefSeq" id="WP_380586944.1">
    <property type="nucleotide sequence ID" value="NZ_JBHSQJ010000103.1"/>
</dbReference>
<organism evidence="2 3">
    <name type="scientific">Streptacidiphilus monticola</name>
    <dbReference type="NCBI Taxonomy" id="2161674"/>
    <lineage>
        <taxon>Bacteria</taxon>
        <taxon>Bacillati</taxon>
        <taxon>Actinomycetota</taxon>
        <taxon>Actinomycetes</taxon>
        <taxon>Kitasatosporales</taxon>
        <taxon>Streptomycetaceae</taxon>
        <taxon>Streptacidiphilus</taxon>
    </lineage>
</organism>
<keyword evidence="3" id="KW-1185">Reference proteome</keyword>
<dbReference type="Gene3D" id="3.10.180.10">
    <property type="entry name" value="2,3-Dihydroxybiphenyl 1,2-Dioxygenase, domain 1"/>
    <property type="match status" value="1"/>
</dbReference>
<comment type="caution">
    <text evidence="2">The sequence shown here is derived from an EMBL/GenBank/DDBJ whole genome shotgun (WGS) entry which is preliminary data.</text>
</comment>
<dbReference type="InterPro" id="IPR028973">
    <property type="entry name" value="PhnB-like"/>
</dbReference>
<reference evidence="3" key="1">
    <citation type="journal article" date="2019" name="Int. J. Syst. Evol. Microbiol.">
        <title>The Global Catalogue of Microorganisms (GCM) 10K type strain sequencing project: providing services to taxonomists for standard genome sequencing and annotation.</title>
        <authorList>
            <consortium name="The Broad Institute Genomics Platform"/>
            <consortium name="The Broad Institute Genome Sequencing Center for Infectious Disease"/>
            <person name="Wu L."/>
            <person name="Ma J."/>
        </authorList>
    </citation>
    <scope>NUCLEOTIDE SEQUENCE [LARGE SCALE GENOMIC DNA]</scope>
    <source>
        <strain evidence="3">JCM 4816</strain>
    </source>
</reference>
<name>A0ABW1G616_9ACTN</name>
<evidence type="ECO:0000313" key="3">
    <source>
        <dbReference type="Proteomes" id="UP001596174"/>
    </source>
</evidence>
<dbReference type="PIRSF" id="PIRSF021700">
    <property type="entry name" value="3_dmu_93_MTrfase"/>
    <property type="match status" value="1"/>
</dbReference>
<protein>
    <submittedName>
        <fullName evidence="2">VOC family protein</fullName>
    </submittedName>
</protein>
<dbReference type="InterPro" id="IPR029068">
    <property type="entry name" value="Glyas_Bleomycin-R_OHBP_Dase"/>
</dbReference>
<feature type="domain" description="PhnB-like" evidence="1">
    <location>
        <begin position="6"/>
        <end position="122"/>
    </location>
</feature>